<sequence length="206" mass="23425">MCFSSLSTHDAVLDTISKHDEARVRSFIRRHHVLIATGKDKMQPTFECLKLLLDEVSELRHVHRARRGMFTIFNFRSGDLVRRSQELRGRLDIHAGMRVAVVLGVPRHWETLVAWRFEHDGREIWELGASPTVTLISFILALLAGVVTATWVVLDALQSNQPAFGFGLGVFCVLLVVGRPFFDWRRSKNIAAALRVHPTQERPAHD</sequence>
<evidence type="ECO:0000313" key="3">
    <source>
        <dbReference type="Proteomes" id="UP001164420"/>
    </source>
</evidence>
<name>A0ABT2L7Q5_9RALS</name>
<gene>
    <name evidence="2" type="ORF">N5J06_10900</name>
</gene>
<accession>A0ABT2L7Q5</accession>
<reference evidence="2 3" key="1">
    <citation type="journal article" date="2023" name="Front. Microbiol.">
        <title>Ralstonia chuxiongensis sp. nov., Ralstonia mojiangensis sp. nov., and Ralstonia soli sp. nov., isolated from tobacco fields, are three novel species in the family Burkholderiaceae.</title>
        <authorList>
            <person name="Lu C.H."/>
            <person name="Zhang Y.Y."/>
            <person name="Jiang N."/>
            <person name="Chen W."/>
            <person name="Shao X."/>
            <person name="Zhao Z.M."/>
            <person name="Lu W.L."/>
            <person name="Hu X."/>
            <person name="Xi Y.X."/>
            <person name="Zou S.Y."/>
            <person name="Wei Q.J."/>
            <person name="Lin Z.L."/>
            <person name="Gong L."/>
            <person name="Gai X.T."/>
            <person name="Zhang L.Q."/>
            <person name="Li J.Y."/>
            <person name="Jin Y."/>
            <person name="Xia Z.Y."/>
        </authorList>
    </citation>
    <scope>NUCLEOTIDE SEQUENCE [LARGE SCALE GENOMIC DNA]</scope>
    <source>
        <strain evidence="2 3">22TCJT01-1</strain>
    </source>
</reference>
<organism evidence="2 3">
    <name type="scientific">Ralstonia mojiangensis</name>
    <dbReference type="NCBI Taxonomy" id="2953895"/>
    <lineage>
        <taxon>Bacteria</taxon>
        <taxon>Pseudomonadati</taxon>
        <taxon>Pseudomonadota</taxon>
        <taxon>Betaproteobacteria</taxon>
        <taxon>Burkholderiales</taxon>
        <taxon>Burkholderiaceae</taxon>
        <taxon>Ralstonia</taxon>
    </lineage>
</organism>
<keyword evidence="3" id="KW-1185">Reference proteome</keyword>
<keyword evidence="1" id="KW-0472">Membrane</keyword>
<dbReference type="EMBL" id="JAOCQI010000002">
    <property type="protein sequence ID" value="MCT7311455.1"/>
    <property type="molecule type" value="Genomic_DNA"/>
</dbReference>
<feature type="transmembrane region" description="Helical" evidence="1">
    <location>
        <begin position="132"/>
        <end position="152"/>
    </location>
</feature>
<evidence type="ECO:0000313" key="2">
    <source>
        <dbReference type="EMBL" id="MCT7311455.1"/>
    </source>
</evidence>
<dbReference type="RefSeq" id="WP_260782093.1">
    <property type="nucleotide sequence ID" value="NZ_JAOCQI010000002.1"/>
</dbReference>
<evidence type="ECO:0000256" key="1">
    <source>
        <dbReference type="SAM" id="Phobius"/>
    </source>
</evidence>
<protein>
    <submittedName>
        <fullName evidence="2">Uncharacterized protein</fullName>
    </submittedName>
</protein>
<comment type="caution">
    <text evidence="2">The sequence shown here is derived from an EMBL/GenBank/DDBJ whole genome shotgun (WGS) entry which is preliminary data.</text>
</comment>
<proteinExistence type="predicted"/>
<feature type="transmembrane region" description="Helical" evidence="1">
    <location>
        <begin position="164"/>
        <end position="182"/>
    </location>
</feature>
<keyword evidence="1" id="KW-1133">Transmembrane helix</keyword>
<keyword evidence="1" id="KW-0812">Transmembrane</keyword>
<dbReference type="Proteomes" id="UP001164420">
    <property type="component" value="Unassembled WGS sequence"/>
</dbReference>